<keyword evidence="3" id="KW-1185">Reference proteome</keyword>
<feature type="chain" id="PRO_5045777553" evidence="1">
    <location>
        <begin position="22"/>
        <end position="269"/>
    </location>
</feature>
<dbReference type="EMBL" id="RAWI01000250">
    <property type="protein sequence ID" value="RKH99864.1"/>
    <property type="molecule type" value="Genomic_DNA"/>
</dbReference>
<organism evidence="2 3">
    <name type="scientific">Corallococcus praedator</name>
    <dbReference type="NCBI Taxonomy" id="2316724"/>
    <lineage>
        <taxon>Bacteria</taxon>
        <taxon>Pseudomonadati</taxon>
        <taxon>Myxococcota</taxon>
        <taxon>Myxococcia</taxon>
        <taxon>Myxococcales</taxon>
        <taxon>Cystobacterineae</taxon>
        <taxon>Myxococcaceae</taxon>
        <taxon>Corallococcus</taxon>
    </lineage>
</organism>
<keyword evidence="1" id="KW-0732">Signal</keyword>
<dbReference type="Proteomes" id="UP000278907">
    <property type="component" value="Unassembled WGS sequence"/>
</dbReference>
<gene>
    <name evidence="2" type="ORF">D7Y13_27210</name>
</gene>
<comment type="caution">
    <text evidence="2">The sequence shown here is derived from an EMBL/GenBank/DDBJ whole genome shotgun (WGS) entry which is preliminary data.</text>
</comment>
<evidence type="ECO:0000313" key="2">
    <source>
        <dbReference type="EMBL" id="RKH99864.1"/>
    </source>
</evidence>
<proteinExistence type="predicted"/>
<evidence type="ECO:0000313" key="3">
    <source>
        <dbReference type="Proteomes" id="UP000278907"/>
    </source>
</evidence>
<sequence length="269" mass="28943">MRSCIIALGLLTLLGSSRAGAAGNKAVAIIWKGAKTQADAEAKMVSWGDLGKVLEKTGLKLKDDQPKLVQSKTVPGLKPGFWVWLLGVCAPDEATPIVEHFKLLSPETYSREVKVPAKKQSCPQREGAALEAREESFKLPSGETLRVFTREEREEDAEEEEGKWNHGSLTRYHFVLFGKDGEVLGATDAVGEEDVDKSAGDGPTAYRCDVTSLEASKEGTFILTRSCHARAGECGALMSADEVVTVKVNGSAVSASAPKRQNAQYAECD</sequence>
<feature type="signal peptide" evidence="1">
    <location>
        <begin position="1"/>
        <end position="21"/>
    </location>
</feature>
<dbReference type="RefSeq" id="WP_120585704.1">
    <property type="nucleotide sequence ID" value="NZ_RAWI01000250.1"/>
</dbReference>
<accession>A0ABX9QBD5</accession>
<name>A0ABX9QBD5_9BACT</name>
<reference evidence="2 3" key="1">
    <citation type="submission" date="2018-09" db="EMBL/GenBank/DDBJ databases">
        <authorList>
            <person name="Livingstone P.G."/>
            <person name="Whitworth D.E."/>
        </authorList>
    </citation>
    <scope>NUCLEOTIDE SEQUENCE [LARGE SCALE GENOMIC DNA]</scope>
    <source>
        <strain evidence="2 3">CA031B</strain>
    </source>
</reference>
<evidence type="ECO:0000256" key="1">
    <source>
        <dbReference type="SAM" id="SignalP"/>
    </source>
</evidence>
<protein>
    <submittedName>
        <fullName evidence="2">Uncharacterized protein</fullName>
    </submittedName>
</protein>